<dbReference type="EMBL" id="JBHMAU010000025">
    <property type="protein sequence ID" value="MFB9775381.1"/>
    <property type="molecule type" value="Genomic_DNA"/>
</dbReference>
<accession>A0ABV5X022</accession>
<protein>
    <recommendedName>
        <fullName evidence="3">Phage tail tube protein</fullName>
    </recommendedName>
</protein>
<comment type="caution">
    <text evidence="1">The sequence shown here is derived from an EMBL/GenBank/DDBJ whole genome shotgun (WGS) entry which is preliminary data.</text>
</comment>
<gene>
    <name evidence="1" type="ORF">ACFFN1_02980</name>
</gene>
<proteinExistence type="predicted"/>
<reference evidence="1 2" key="1">
    <citation type="submission" date="2024-09" db="EMBL/GenBank/DDBJ databases">
        <authorList>
            <person name="Sun Q."/>
            <person name="Mori K."/>
        </authorList>
    </citation>
    <scope>NUCLEOTIDE SEQUENCE [LARGE SCALE GENOMIC DNA]</scope>
    <source>
        <strain evidence="1 2">JCM 11683</strain>
    </source>
</reference>
<organism evidence="1 2">
    <name type="scientific">Brevibacterium otitidis</name>
    <dbReference type="NCBI Taxonomy" id="53364"/>
    <lineage>
        <taxon>Bacteria</taxon>
        <taxon>Bacillati</taxon>
        <taxon>Actinomycetota</taxon>
        <taxon>Actinomycetes</taxon>
        <taxon>Micrococcales</taxon>
        <taxon>Brevibacteriaceae</taxon>
        <taxon>Brevibacterium</taxon>
    </lineage>
</organism>
<evidence type="ECO:0008006" key="3">
    <source>
        <dbReference type="Google" id="ProtNLM"/>
    </source>
</evidence>
<evidence type="ECO:0000313" key="2">
    <source>
        <dbReference type="Proteomes" id="UP001589707"/>
    </source>
</evidence>
<dbReference type="RefSeq" id="WP_376838462.1">
    <property type="nucleotide sequence ID" value="NZ_JBHMAU010000025.1"/>
</dbReference>
<sequence length="144" mass="15550">MAVKADQLGPGILKFGTTGSEGEFSSQVTKVELAPEFDQDDNIPVLSGEEVAGDSTESYTLTGEFLQDYSGMTSLLVWCKKHAGKQMKFEYVPSKSGGLKITGECVIRPVKIGGDVKKRNTTEFEFKGVGDWTPAAYTGDSKPE</sequence>
<keyword evidence="2" id="KW-1185">Reference proteome</keyword>
<evidence type="ECO:0000313" key="1">
    <source>
        <dbReference type="EMBL" id="MFB9775381.1"/>
    </source>
</evidence>
<dbReference type="Proteomes" id="UP001589707">
    <property type="component" value="Unassembled WGS sequence"/>
</dbReference>
<name>A0ABV5X022_9MICO</name>